<keyword evidence="4" id="KW-0378">Hydrolase</keyword>
<dbReference type="Gene3D" id="2.140.10.30">
    <property type="entry name" value="Dipeptidylpeptidase IV, N-terminal domain"/>
    <property type="match status" value="1"/>
</dbReference>
<protein>
    <submittedName>
        <fullName evidence="4">Prolyl tripeptidyl peptidase</fullName>
        <ecNumber evidence="4">3.4.14.12</ecNumber>
    </submittedName>
</protein>
<dbReference type="EC" id="3.4.14.12" evidence="4"/>
<dbReference type="PATRIC" id="fig|1813736.3.peg.1935"/>
<accession>A0A143PJF9</accession>
<dbReference type="SUPFAM" id="SSF53474">
    <property type="entry name" value="alpha/beta-Hydrolases"/>
    <property type="match status" value="1"/>
</dbReference>
<evidence type="ECO:0000259" key="2">
    <source>
        <dbReference type="Pfam" id="PF00326"/>
    </source>
</evidence>
<evidence type="ECO:0000313" key="4">
    <source>
        <dbReference type="EMBL" id="AMY08641.1"/>
    </source>
</evidence>
<proteinExistence type="predicted"/>
<reference evidence="4 5" key="1">
    <citation type="journal article" date="2016" name="Genome Announc.">
        <title>First Complete Genome Sequence of a Subdivision 6 Acidobacterium Strain.</title>
        <authorList>
            <person name="Huang S."/>
            <person name="Vieira S."/>
            <person name="Bunk B."/>
            <person name="Riedel T."/>
            <person name="Sproer C."/>
            <person name="Overmann J."/>
        </authorList>
    </citation>
    <scope>NUCLEOTIDE SEQUENCE [LARGE SCALE GENOMIC DNA]</scope>
    <source>
        <strain evidence="5">DSM 100886 HEG_-6_39</strain>
    </source>
</reference>
<dbReference type="EMBL" id="CP015136">
    <property type="protein sequence ID" value="AMY08641.1"/>
    <property type="molecule type" value="Genomic_DNA"/>
</dbReference>
<dbReference type="STRING" id="1855912.LuPra_01845"/>
<feature type="signal peptide" evidence="1">
    <location>
        <begin position="1"/>
        <end position="38"/>
    </location>
</feature>
<reference evidence="5" key="2">
    <citation type="submission" date="2016-04" db="EMBL/GenBank/DDBJ databases">
        <title>First Complete Genome Sequence of a Subdivision 6 Acidobacterium.</title>
        <authorList>
            <person name="Huang S."/>
            <person name="Vieira S."/>
            <person name="Bunk B."/>
            <person name="Riedel T."/>
            <person name="Sproeer C."/>
            <person name="Overmann J."/>
        </authorList>
    </citation>
    <scope>NUCLEOTIDE SEQUENCE [LARGE SCALE GENOMIC DNA]</scope>
    <source>
        <strain evidence="5">DSM 100886 HEG_-6_39</strain>
    </source>
</reference>
<feature type="chain" id="PRO_5007511454" evidence="1">
    <location>
        <begin position="39"/>
        <end position="779"/>
    </location>
</feature>
<dbReference type="Pfam" id="PF00326">
    <property type="entry name" value="Peptidase_S9"/>
    <property type="match status" value="1"/>
</dbReference>
<dbReference type="InterPro" id="IPR029058">
    <property type="entry name" value="AB_hydrolase_fold"/>
</dbReference>
<dbReference type="InterPro" id="IPR002469">
    <property type="entry name" value="Peptidase_S9B_N"/>
</dbReference>
<dbReference type="AlphaFoldDB" id="A0A143PJF9"/>
<dbReference type="Gene3D" id="3.40.50.1820">
    <property type="entry name" value="alpha/beta hydrolase"/>
    <property type="match status" value="1"/>
</dbReference>
<dbReference type="InterPro" id="IPR050278">
    <property type="entry name" value="Serine_Prot_S9B/DPPIV"/>
</dbReference>
<feature type="domain" description="Peptidase S9 prolyl oligopeptidase catalytic" evidence="2">
    <location>
        <begin position="579"/>
        <end position="774"/>
    </location>
</feature>
<evidence type="ECO:0000259" key="3">
    <source>
        <dbReference type="Pfam" id="PF00930"/>
    </source>
</evidence>
<dbReference type="PANTHER" id="PTHR11731:SF193">
    <property type="entry name" value="DIPEPTIDYL PEPTIDASE 9"/>
    <property type="match status" value="1"/>
</dbReference>
<dbReference type="GO" id="GO:0008236">
    <property type="term" value="F:serine-type peptidase activity"/>
    <property type="evidence" value="ECO:0007669"/>
    <property type="project" value="InterPro"/>
</dbReference>
<feature type="domain" description="Dipeptidylpeptidase IV N-terminal" evidence="3">
    <location>
        <begin position="127"/>
        <end position="487"/>
    </location>
</feature>
<dbReference type="SUPFAM" id="SSF82171">
    <property type="entry name" value="DPP6 N-terminal domain-like"/>
    <property type="match status" value="1"/>
</dbReference>
<sequence precursor="true">MRHDVRVSVRGTMRKRIRGPVPAATLALVLLAGAAAHARQDDVATRLSQQIDRLTSSTYDPPRFGPARWVPGRDAYTIAESAAPPGTGMDIVRYDAASGAREVIVAASILTPPGAKGGLDIDDYTWSPDGRFLLIFTNTRKVWRDNTRGDYWVVDLEPASHARHPSPETAPRLSKLGGDGPEASLLFAKFSPDSTRVAYVRANDIYVERLEDGRITRLTSDGSETTINGTSDWVYEEELFVRDAFRWSPDSRAIAYWQFDSTGVELFTLINNTDTLYPTLTRIPYPKAGTRNSAVRVGVISADGSATTWMQVPGDPREHYIARVSWIDADTLAIQQLNRLQSRNDLLRADARTGVTGLLFRDQSTTWVDIVEDVRWIDGNRAFVVVSERDGWRHVYRVARDGAEPRLLTRFDADILGVAGIDEAAGWLYVTASPDNPTQAYLYRARLDGTGIPERVTPASMRGTHSYVLSPDGTLAFHTASRVDIPPVVDIVTLPAHRSLQTLTDTSALTAKLAPIVATPTEFLTVDIGGGVSLDGWLLRPSNFDTSKRYPVIVFVYGEPWGQTVADRWGGPHLFHRALADAGYLVASFDNSGTATPRGTAWRKVIYGTMGELSSKEQAAAVRALAAARPYVDLSRVGIWGWSGGGSNTLNAMFRYPDIFHVGVAVAPMPDQRLYDTIYQERYMGTPQGNPEGYRVGSPINFADGLKGRLLIVHGSGDDNVHYQATERLVNRLVELGKRFDMMVYPNRTHAMREGAGTFAHLHQLIARYFLDHLPPGGK</sequence>
<dbReference type="GO" id="GO:0006508">
    <property type="term" value="P:proteolysis"/>
    <property type="evidence" value="ECO:0007669"/>
    <property type="project" value="InterPro"/>
</dbReference>
<evidence type="ECO:0000313" key="5">
    <source>
        <dbReference type="Proteomes" id="UP000076079"/>
    </source>
</evidence>
<evidence type="ECO:0000256" key="1">
    <source>
        <dbReference type="SAM" id="SignalP"/>
    </source>
</evidence>
<organism evidence="4 5">
    <name type="scientific">Luteitalea pratensis</name>
    <dbReference type="NCBI Taxonomy" id="1855912"/>
    <lineage>
        <taxon>Bacteria</taxon>
        <taxon>Pseudomonadati</taxon>
        <taxon>Acidobacteriota</taxon>
        <taxon>Vicinamibacteria</taxon>
        <taxon>Vicinamibacterales</taxon>
        <taxon>Vicinamibacteraceae</taxon>
        <taxon>Luteitalea</taxon>
    </lineage>
</organism>
<keyword evidence="1" id="KW-0732">Signal</keyword>
<dbReference type="InterPro" id="IPR001375">
    <property type="entry name" value="Peptidase_S9_cat"/>
</dbReference>
<gene>
    <name evidence="4" type="primary">ptpA_4</name>
    <name evidence="4" type="ORF">LuPra_01845</name>
</gene>
<dbReference type="GO" id="GO:0008239">
    <property type="term" value="F:dipeptidyl-peptidase activity"/>
    <property type="evidence" value="ECO:0007669"/>
    <property type="project" value="TreeGrafter"/>
</dbReference>
<dbReference type="Pfam" id="PF00930">
    <property type="entry name" value="DPPIV_N"/>
    <property type="match status" value="1"/>
</dbReference>
<dbReference type="PANTHER" id="PTHR11731">
    <property type="entry name" value="PROTEASE FAMILY S9B,C DIPEPTIDYL-PEPTIDASE IV-RELATED"/>
    <property type="match status" value="1"/>
</dbReference>
<name>A0A143PJF9_LUTPR</name>
<dbReference type="Proteomes" id="UP000076079">
    <property type="component" value="Chromosome"/>
</dbReference>
<dbReference type="KEGG" id="abac:LuPra_01845"/>
<keyword evidence="5" id="KW-1185">Reference proteome</keyword>